<evidence type="ECO:0000313" key="5">
    <source>
        <dbReference type="EMBL" id="MES1922033.1"/>
    </source>
</evidence>
<organism evidence="5 6">
    <name type="scientific">Bonamia ostreae</name>
    <dbReference type="NCBI Taxonomy" id="126728"/>
    <lineage>
        <taxon>Eukaryota</taxon>
        <taxon>Sar</taxon>
        <taxon>Rhizaria</taxon>
        <taxon>Endomyxa</taxon>
        <taxon>Ascetosporea</taxon>
        <taxon>Haplosporida</taxon>
        <taxon>Bonamia</taxon>
    </lineage>
</organism>
<feature type="domain" description="C1q" evidence="4">
    <location>
        <begin position="1"/>
        <end position="128"/>
    </location>
</feature>
<evidence type="ECO:0000256" key="1">
    <source>
        <dbReference type="ARBA" id="ARBA00004613"/>
    </source>
</evidence>
<dbReference type="Proteomes" id="UP001439008">
    <property type="component" value="Unassembled WGS sequence"/>
</dbReference>
<evidence type="ECO:0000256" key="3">
    <source>
        <dbReference type="ARBA" id="ARBA00022729"/>
    </source>
</evidence>
<reference evidence="5 6" key="1">
    <citation type="journal article" date="2024" name="BMC Biol.">
        <title>Comparative genomics of Ascetosporea gives new insight into the evolutionary basis for animal parasitism in Rhizaria.</title>
        <authorList>
            <person name="Hiltunen Thoren M."/>
            <person name="Onut-Brannstrom I."/>
            <person name="Alfjorden A."/>
            <person name="Peckova H."/>
            <person name="Swords F."/>
            <person name="Hooper C."/>
            <person name="Holzer A.S."/>
            <person name="Bass D."/>
            <person name="Burki F."/>
        </authorList>
    </citation>
    <scope>NUCLEOTIDE SEQUENCE [LARGE SCALE GENOMIC DNA]</scope>
    <source>
        <strain evidence="5">20-A016</strain>
    </source>
</reference>
<keyword evidence="6" id="KW-1185">Reference proteome</keyword>
<dbReference type="PRINTS" id="PR00007">
    <property type="entry name" value="COMPLEMNTC1Q"/>
</dbReference>
<evidence type="ECO:0000259" key="4">
    <source>
        <dbReference type="PROSITE" id="PS50871"/>
    </source>
</evidence>
<dbReference type="InterPro" id="IPR001073">
    <property type="entry name" value="C1q_dom"/>
</dbReference>
<dbReference type="InterPro" id="IPR008983">
    <property type="entry name" value="Tumour_necrosis_fac-like_dom"/>
</dbReference>
<protein>
    <submittedName>
        <fullName evidence="5">Positive regulation of adiponectin secretion</fullName>
    </submittedName>
</protein>
<dbReference type="PANTHER" id="PTHR22923">
    <property type="entry name" value="CEREBELLIN-RELATED"/>
    <property type="match status" value="1"/>
</dbReference>
<accession>A0ABV2AQT4</accession>
<dbReference type="Pfam" id="PF00386">
    <property type="entry name" value="C1q"/>
    <property type="match status" value="1"/>
</dbReference>
<dbReference type="SUPFAM" id="SSF49842">
    <property type="entry name" value="TNF-like"/>
    <property type="match status" value="1"/>
</dbReference>
<dbReference type="InterPro" id="IPR050822">
    <property type="entry name" value="Cerebellin_Synaptic_Org"/>
</dbReference>
<keyword evidence="2" id="KW-0964">Secreted</keyword>
<evidence type="ECO:0000256" key="2">
    <source>
        <dbReference type="ARBA" id="ARBA00022525"/>
    </source>
</evidence>
<comment type="caution">
    <text evidence="5">The sequence shown here is derived from an EMBL/GenBank/DDBJ whole genome shotgun (WGS) entry which is preliminary data.</text>
</comment>
<comment type="subcellular location">
    <subcellularLocation>
        <location evidence="1">Secreted</location>
    </subcellularLocation>
</comment>
<dbReference type="PROSITE" id="PS50871">
    <property type="entry name" value="C1Q"/>
    <property type="match status" value="1"/>
</dbReference>
<dbReference type="PANTHER" id="PTHR22923:SF116">
    <property type="entry name" value="C1Q DOMAIN-CONTAINING PROTEIN"/>
    <property type="match status" value="1"/>
</dbReference>
<gene>
    <name evidence="5" type="primary">C1QTNF3</name>
    <name evidence="5" type="ORF">MHBO_003550</name>
</gene>
<proteinExistence type="predicted"/>
<keyword evidence="3" id="KW-0732">Signal</keyword>
<dbReference type="SMART" id="SM00110">
    <property type="entry name" value="C1Q"/>
    <property type="match status" value="1"/>
</dbReference>
<dbReference type="Gene3D" id="2.60.120.40">
    <property type="match status" value="1"/>
</dbReference>
<sequence length="128" mass="13975">MSGDMHTPAHDQILIFQSVVTNVGNHYNKYNGAFTVPDHGVYVFTWTIVMPGNGYIYTQILVNSNAVGSMSTSAFGVDNQRATTGIVVVSVNPGDVVFIKTNPHGSFNQNIISNPALYRTSFSGWKLF</sequence>
<dbReference type="EMBL" id="JBDODL010002114">
    <property type="protein sequence ID" value="MES1922033.1"/>
    <property type="molecule type" value="Genomic_DNA"/>
</dbReference>
<name>A0ABV2AQT4_9EUKA</name>
<evidence type="ECO:0000313" key="6">
    <source>
        <dbReference type="Proteomes" id="UP001439008"/>
    </source>
</evidence>